<protein>
    <submittedName>
        <fullName evidence="1">Uncharacterized protein</fullName>
    </submittedName>
</protein>
<dbReference type="GO" id="GO:0046873">
    <property type="term" value="F:metal ion transmembrane transporter activity"/>
    <property type="evidence" value="ECO:0007669"/>
    <property type="project" value="InterPro"/>
</dbReference>
<proteinExistence type="predicted"/>
<dbReference type="PANTHER" id="PTHR47468">
    <property type="entry name" value="OS08G0130000 PROTEIN"/>
    <property type="match status" value="1"/>
</dbReference>
<accession>A0A9D4UBT6</accession>
<evidence type="ECO:0000313" key="1">
    <source>
        <dbReference type="EMBL" id="KAI5065000.1"/>
    </source>
</evidence>
<sequence>DILTKLELDLDESELELDQGGHLIKQQRLVDRLFPNMQLRLQRLLQVLSHGEQILPRLNEKLASQDWSVLEDMTAMQALVGRLQKQKENAGFLATRINALQGGLDTWQSEQINKKLYYLSFSSIIFLPLSIVTSGVEPWILWHYYGPVSFQACYSCCC</sequence>
<dbReference type="EMBL" id="JABFUD020000019">
    <property type="protein sequence ID" value="KAI5065000.1"/>
    <property type="molecule type" value="Genomic_DNA"/>
</dbReference>
<feature type="non-terminal residue" evidence="1">
    <location>
        <position position="158"/>
    </location>
</feature>
<dbReference type="GO" id="GO:0016020">
    <property type="term" value="C:membrane"/>
    <property type="evidence" value="ECO:0007669"/>
    <property type="project" value="InterPro"/>
</dbReference>
<evidence type="ECO:0000313" key="2">
    <source>
        <dbReference type="Proteomes" id="UP000886520"/>
    </source>
</evidence>
<dbReference type="OrthoDB" id="165352at2759"/>
<name>A0A9D4UBT6_ADICA</name>
<dbReference type="PANTHER" id="PTHR47468:SF1">
    <property type="entry name" value="OS08G0130000 PROTEIN"/>
    <property type="match status" value="1"/>
</dbReference>
<keyword evidence="2" id="KW-1185">Reference proteome</keyword>
<comment type="caution">
    <text evidence="1">The sequence shown here is derived from an EMBL/GenBank/DDBJ whole genome shotgun (WGS) entry which is preliminary data.</text>
</comment>
<dbReference type="InterPro" id="IPR002523">
    <property type="entry name" value="MgTranspt_CorA/ZnTranspt_ZntB"/>
</dbReference>
<dbReference type="Pfam" id="PF01544">
    <property type="entry name" value="CorA"/>
    <property type="match status" value="1"/>
</dbReference>
<gene>
    <name evidence="1" type="ORF">GOP47_0019695</name>
</gene>
<dbReference type="Proteomes" id="UP000886520">
    <property type="component" value="Chromosome 19"/>
</dbReference>
<reference evidence="1" key="1">
    <citation type="submission" date="2021-01" db="EMBL/GenBank/DDBJ databases">
        <title>Adiantum capillus-veneris genome.</title>
        <authorList>
            <person name="Fang Y."/>
            <person name="Liao Q."/>
        </authorList>
    </citation>
    <scope>NUCLEOTIDE SEQUENCE</scope>
    <source>
        <strain evidence="1">H3</strain>
        <tissue evidence="1">Leaf</tissue>
    </source>
</reference>
<dbReference type="AlphaFoldDB" id="A0A9D4UBT6"/>
<organism evidence="1 2">
    <name type="scientific">Adiantum capillus-veneris</name>
    <name type="common">Maidenhair fern</name>
    <dbReference type="NCBI Taxonomy" id="13818"/>
    <lineage>
        <taxon>Eukaryota</taxon>
        <taxon>Viridiplantae</taxon>
        <taxon>Streptophyta</taxon>
        <taxon>Embryophyta</taxon>
        <taxon>Tracheophyta</taxon>
        <taxon>Polypodiopsida</taxon>
        <taxon>Polypodiidae</taxon>
        <taxon>Polypodiales</taxon>
        <taxon>Pteridineae</taxon>
        <taxon>Pteridaceae</taxon>
        <taxon>Vittarioideae</taxon>
        <taxon>Adiantum</taxon>
    </lineage>
</organism>